<dbReference type="Pfam" id="PF01381">
    <property type="entry name" value="HTH_3"/>
    <property type="match status" value="1"/>
</dbReference>
<dbReference type="Gene3D" id="1.10.260.40">
    <property type="entry name" value="lambda repressor-like DNA-binding domains"/>
    <property type="match status" value="1"/>
</dbReference>
<evidence type="ECO:0000313" key="2">
    <source>
        <dbReference type="EMBL" id="QMV84853.1"/>
    </source>
</evidence>
<dbReference type="GO" id="GO:0003677">
    <property type="term" value="F:DNA binding"/>
    <property type="evidence" value="ECO:0007669"/>
    <property type="project" value="InterPro"/>
</dbReference>
<organism evidence="2 3">
    <name type="scientific">Corynebacterium hindlerae</name>
    <dbReference type="NCBI Taxonomy" id="699041"/>
    <lineage>
        <taxon>Bacteria</taxon>
        <taxon>Bacillati</taxon>
        <taxon>Actinomycetota</taxon>
        <taxon>Actinomycetes</taxon>
        <taxon>Mycobacteriales</taxon>
        <taxon>Corynebacteriaceae</taxon>
        <taxon>Corynebacterium</taxon>
    </lineage>
</organism>
<name>A0A7G5FE12_9CORY</name>
<accession>A0A7G5FE12</accession>
<reference evidence="2 3" key="1">
    <citation type="submission" date="2020-07" db="EMBL/GenBank/DDBJ databases">
        <title>non toxigenic Corynebacterium sp. nov from a clinical source.</title>
        <authorList>
            <person name="Bernier A.-M."/>
            <person name="Bernard K."/>
        </authorList>
    </citation>
    <scope>NUCLEOTIDE SEQUENCE [LARGE SCALE GENOMIC DNA]</scope>
    <source>
        <strain evidence="3">NML 93-0612</strain>
    </source>
</reference>
<keyword evidence="3" id="KW-1185">Reference proteome</keyword>
<evidence type="ECO:0000313" key="3">
    <source>
        <dbReference type="Proteomes" id="UP000515570"/>
    </source>
</evidence>
<dbReference type="AlphaFoldDB" id="A0A7G5FE12"/>
<dbReference type="SUPFAM" id="SSF47413">
    <property type="entry name" value="lambda repressor-like DNA-binding domains"/>
    <property type="match status" value="1"/>
</dbReference>
<dbReference type="CDD" id="cd00093">
    <property type="entry name" value="HTH_XRE"/>
    <property type="match status" value="1"/>
</dbReference>
<gene>
    <name evidence="2" type="ORF">HW450_11005</name>
</gene>
<sequence length="84" mass="9198">MDVNELICIASEHPSRTAREAGIARSTLNRIATGKTQPSLETLQKIALTLGFDIELNVTAAAFPRIWRHQRPFCSGVGIPLGIR</sequence>
<dbReference type="InterPro" id="IPR010982">
    <property type="entry name" value="Lambda_DNA-bd_dom_sf"/>
</dbReference>
<dbReference type="RefSeq" id="WP_182385660.1">
    <property type="nucleotide sequence ID" value="NZ_CP059833.1"/>
</dbReference>
<dbReference type="InterPro" id="IPR001387">
    <property type="entry name" value="Cro/C1-type_HTH"/>
</dbReference>
<protein>
    <submittedName>
        <fullName evidence="2">Helix-turn-helix transcriptional regulator</fullName>
    </submittedName>
</protein>
<dbReference type="EMBL" id="CP059833">
    <property type="protein sequence ID" value="QMV84853.1"/>
    <property type="molecule type" value="Genomic_DNA"/>
</dbReference>
<dbReference type="PROSITE" id="PS50943">
    <property type="entry name" value="HTH_CROC1"/>
    <property type="match status" value="1"/>
</dbReference>
<feature type="domain" description="HTH cro/C1-type" evidence="1">
    <location>
        <begin position="18"/>
        <end position="57"/>
    </location>
</feature>
<dbReference type="Proteomes" id="UP000515570">
    <property type="component" value="Chromosome"/>
</dbReference>
<evidence type="ECO:0000259" key="1">
    <source>
        <dbReference type="PROSITE" id="PS50943"/>
    </source>
</evidence>
<proteinExistence type="predicted"/>